<feature type="compositionally biased region" description="Gly residues" evidence="9">
    <location>
        <begin position="1506"/>
        <end position="1518"/>
    </location>
</feature>
<feature type="transmembrane region" description="Helical" evidence="10">
    <location>
        <begin position="739"/>
        <end position="764"/>
    </location>
</feature>
<feature type="compositionally biased region" description="Polar residues" evidence="9">
    <location>
        <begin position="1387"/>
        <end position="1399"/>
    </location>
</feature>
<feature type="transmembrane region" description="Helical" evidence="10">
    <location>
        <begin position="791"/>
        <end position="809"/>
    </location>
</feature>
<evidence type="ECO:0000256" key="3">
    <source>
        <dbReference type="ARBA" id="ARBA00022989"/>
    </source>
</evidence>
<dbReference type="InterPro" id="IPR017978">
    <property type="entry name" value="GPCR_3_C"/>
</dbReference>
<dbReference type="PANTHER" id="PTHR10519:SF20">
    <property type="entry name" value="G-PROTEIN COUPLED RECEPTOR 156-RELATED"/>
    <property type="match status" value="1"/>
</dbReference>
<feature type="domain" description="G-protein coupled receptors family 3 profile" evidence="11">
    <location>
        <begin position="631"/>
        <end position="882"/>
    </location>
</feature>
<feature type="region of interest" description="Disordered" evidence="9">
    <location>
        <begin position="1821"/>
        <end position="1862"/>
    </location>
</feature>
<feature type="region of interest" description="Disordered" evidence="9">
    <location>
        <begin position="2343"/>
        <end position="2410"/>
    </location>
</feature>
<organism evidence="12 13">
    <name type="scientific">Linnemannia elongata AG-77</name>
    <dbReference type="NCBI Taxonomy" id="1314771"/>
    <lineage>
        <taxon>Eukaryota</taxon>
        <taxon>Fungi</taxon>
        <taxon>Fungi incertae sedis</taxon>
        <taxon>Mucoromycota</taxon>
        <taxon>Mortierellomycotina</taxon>
        <taxon>Mortierellomycetes</taxon>
        <taxon>Mortierellales</taxon>
        <taxon>Mortierellaceae</taxon>
        <taxon>Linnemannia</taxon>
    </lineage>
</organism>
<keyword evidence="2 10" id="KW-0812">Transmembrane</keyword>
<dbReference type="InterPro" id="IPR028082">
    <property type="entry name" value="Peripla_BP_I"/>
</dbReference>
<evidence type="ECO:0000256" key="5">
    <source>
        <dbReference type="ARBA" id="ARBA00023136"/>
    </source>
</evidence>
<accession>A0A197K6P5</accession>
<dbReference type="EMBL" id="KV442025">
    <property type="protein sequence ID" value="OAQ32381.1"/>
    <property type="molecule type" value="Genomic_DNA"/>
</dbReference>
<feature type="compositionally biased region" description="Low complexity" evidence="9">
    <location>
        <begin position="969"/>
        <end position="980"/>
    </location>
</feature>
<keyword evidence="8" id="KW-0807">Transducer</keyword>
<feature type="region of interest" description="Disordered" evidence="9">
    <location>
        <begin position="952"/>
        <end position="980"/>
    </location>
</feature>
<dbReference type="GO" id="GO:0004965">
    <property type="term" value="F:G protein-coupled GABA receptor activity"/>
    <property type="evidence" value="ECO:0007669"/>
    <property type="project" value="InterPro"/>
</dbReference>
<feature type="transmembrane region" description="Helical" evidence="10">
    <location>
        <begin position="853"/>
        <end position="874"/>
    </location>
</feature>
<proteinExistence type="predicted"/>
<dbReference type="PANTHER" id="PTHR10519">
    <property type="entry name" value="GABA-B RECEPTOR"/>
    <property type="match status" value="1"/>
</dbReference>
<feature type="compositionally biased region" description="Polar residues" evidence="9">
    <location>
        <begin position="1889"/>
        <end position="1900"/>
    </location>
</feature>
<feature type="region of interest" description="Disordered" evidence="9">
    <location>
        <begin position="130"/>
        <end position="166"/>
    </location>
</feature>
<feature type="compositionally biased region" description="Gly residues" evidence="9">
    <location>
        <begin position="955"/>
        <end position="968"/>
    </location>
</feature>
<evidence type="ECO:0000256" key="1">
    <source>
        <dbReference type="ARBA" id="ARBA00004141"/>
    </source>
</evidence>
<keyword evidence="6" id="KW-0675">Receptor</keyword>
<evidence type="ECO:0000256" key="4">
    <source>
        <dbReference type="ARBA" id="ARBA00023040"/>
    </source>
</evidence>
<feature type="region of interest" description="Disordered" evidence="9">
    <location>
        <begin position="2113"/>
        <end position="2200"/>
    </location>
</feature>
<dbReference type="Gene3D" id="3.40.50.2300">
    <property type="match status" value="1"/>
</dbReference>
<keyword evidence="4" id="KW-0297">G-protein coupled receptor</keyword>
<evidence type="ECO:0000256" key="8">
    <source>
        <dbReference type="ARBA" id="ARBA00023224"/>
    </source>
</evidence>
<evidence type="ECO:0000259" key="11">
    <source>
        <dbReference type="PROSITE" id="PS50259"/>
    </source>
</evidence>
<evidence type="ECO:0000256" key="9">
    <source>
        <dbReference type="SAM" id="MobiDB-lite"/>
    </source>
</evidence>
<reference evidence="12 13" key="1">
    <citation type="submission" date="2016-05" db="EMBL/GenBank/DDBJ databases">
        <title>Genome sequencing reveals origins of a unique bacterial endosymbiosis in the earliest lineages of terrestrial Fungi.</title>
        <authorList>
            <consortium name="DOE Joint Genome Institute"/>
            <person name="Uehling J."/>
            <person name="Gryganskyi A."/>
            <person name="Hameed K."/>
            <person name="Tschaplinski T."/>
            <person name="Misztal P."/>
            <person name="Wu S."/>
            <person name="Desiro A."/>
            <person name="Vande Pol N."/>
            <person name="Du Z.-Y."/>
            <person name="Zienkiewicz A."/>
            <person name="Zienkiewicz K."/>
            <person name="Morin E."/>
            <person name="Tisserant E."/>
            <person name="Splivallo R."/>
            <person name="Hainaut M."/>
            <person name="Henrissat B."/>
            <person name="Ohm R."/>
            <person name="Kuo A."/>
            <person name="Yan J."/>
            <person name="Lipzen A."/>
            <person name="Nolan M."/>
            <person name="Labutti K."/>
            <person name="Barry K."/>
            <person name="Goldstein A."/>
            <person name="Labbe J."/>
            <person name="Schadt C."/>
            <person name="Tuskan G."/>
            <person name="Grigoriev I."/>
            <person name="Martin F."/>
            <person name="Vilgalys R."/>
            <person name="Bonito G."/>
        </authorList>
    </citation>
    <scope>NUCLEOTIDE SEQUENCE [LARGE SCALE GENOMIC DNA]</scope>
    <source>
        <strain evidence="12 13">AG-77</strain>
    </source>
</reference>
<gene>
    <name evidence="12" type="ORF">K457DRAFT_16389</name>
</gene>
<evidence type="ECO:0000313" key="13">
    <source>
        <dbReference type="Proteomes" id="UP000078512"/>
    </source>
</evidence>
<dbReference type="InterPro" id="IPR001828">
    <property type="entry name" value="ANF_lig-bd_rcpt"/>
</dbReference>
<dbReference type="OrthoDB" id="2157358at2759"/>
<feature type="compositionally biased region" description="Basic and acidic residues" evidence="9">
    <location>
        <begin position="36"/>
        <end position="55"/>
    </location>
</feature>
<comment type="subcellular location">
    <subcellularLocation>
        <location evidence="1">Membrane</location>
        <topology evidence="1">Multi-pass membrane protein</topology>
    </subcellularLocation>
</comment>
<feature type="transmembrane region" description="Helical" evidence="10">
    <location>
        <begin position="631"/>
        <end position="656"/>
    </location>
</feature>
<feature type="compositionally biased region" description="Low complexity" evidence="9">
    <location>
        <begin position="1707"/>
        <end position="1718"/>
    </location>
</feature>
<dbReference type="Pfam" id="PF00003">
    <property type="entry name" value="7tm_3"/>
    <property type="match status" value="1"/>
</dbReference>
<feature type="region of interest" description="Disordered" evidence="9">
    <location>
        <begin position="1643"/>
        <end position="1727"/>
    </location>
</feature>
<feature type="compositionally biased region" description="Polar residues" evidence="9">
    <location>
        <begin position="145"/>
        <end position="156"/>
    </location>
</feature>
<dbReference type="Proteomes" id="UP000078512">
    <property type="component" value="Unassembled WGS sequence"/>
</dbReference>
<dbReference type="STRING" id="1314771.A0A197K6P5"/>
<evidence type="ECO:0000256" key="6">
    <source>
        <dbReference type="ARBA" id="ARBA00023170"/>
    </source>
</evidence>
<feature type="compositionally biased region" description="Low complexity" evidence="9">
    <location>
        <begin position="1920"/>
        <end position="1934"/>
    </location>
</feature>
<feature type="region of interest" description="Disordered" evidence="9">
    <location>
        <begin position="1506"/>
        <end position="1534"/>
    </location>
</feature>
<feature type="compositionally biased region" description="Polar residues" evidence="9">
    <location>
        <begin position="1829"/>
        <end position="1840"/>
    </location>
</feature>
<feature type="compositionally biased region" description="Gly residues" evidence="9">
    <location>
        <begin position="2043"/>
        <end position="2052"/>
    </location>
</feature>
<keyword evidence="7" id="KW-0325">Glycoprotein</keyword>
<feature type="transmembrane region" description="Helical" evidence="10">
    <location>
        <begin position="668"/>
        <end position="686"/>
    </location>
</feature>
<feature type="region of interest" description="Disordered" evidence="9">
    <location>
        <begin position="2256"/>
        <end position="2277"/>
    </location>
</feature>
<dbReference type="GO" id="GO:0007214">
    <property type="term" value="P:gamma-aminobutyric acid signaling pathway"/>
    <property type="evidence" value="ECO:0007669"/>
    <property type="project" value="TreeGrafter"/>
</dbReference>
<keyword evidence="5 10" id="KW-0472">Membrane</keyword>
<dbReference type="PROSITE" id="PS50259">
    <property type="entry name" value="G_PROTEIN_RECEP_F3_4"/>
    <property type="match status" value="1"/>
</dbReference>
<dbReference type="Pfam" id="PF01094">
    <property type="entry name" value="ANF_receptor"/>
    <property type="match status" value="1"/>
</dbReference>
<evidence type="ECO:0000313" key="12">
    <source>
        <dbReference type="EMBL" id="OAQ32381.1"/>
    </source>
</evidence>
<feature type="compositionally biased region" description="Pro residues" evidence="9">
    <location>
        <begin position="135"/>
        <end position="144"/>
    </location>
</feature>
<evidence type="ECO:0000256" key="2">
    <source>
        <dbReference type="ARBA" id="ARBA00022692"/>
    </source>
</evidence>
<feature type="transmembrane region" description="Helical" evidence="10">
    <location>
        <begin position="821"/>
        <end position="841"/>
    </location>
</feature>
<sequence length="2410" mass="257942">MPSLSAPIPRHEATIASQPHGHCFESRSSPSSRHHLQLDEKKEEEEKQGDKEQEQTRSIIQQQQQPTTSVSQPQRGHRASRRHSWLHSVIRLALFLAWTSFAVLTVVEAGNEGDIFEDLPLMDSIYPSHPTLPTTKPPSAPPQSPANITQPMSPTNPIIDLDHVTSDDHDSPYDPPYQIPGLTHEEFDQTWYGAANTIKIGILLPFSPSVQFPYMTPLSRISLSVLRMAVRDMNDQKVIPGMNLSLVVRDSQQHIPGTNVSGGAAAISATTRILNLGVGGVIGDIASDLTTAEAIMTSSVGVPQCSFASYNMDTTLLSNFVYLFRTVPGVTKYIESLAMVVKHYKWTKVSIIHTSDIPGIISEKAFSAVCATGDIEVTRFPIPLPQGKDILEVARSVIRNVKYSDTRIHILAAPRPVQIPLLNAIRDIGLFHRDHVWMTTIDLTDSLSRLNNPSDFNGLIMADALWDMPGVPEYDKFVNNWGALNPDDYPMSGSPQLTWHETFAYTCIQVLAEAYRDLVANAMALTNTTARDQLLLDIQRGKRSQDLTMKFLNSRNYSTPVGTFTVSRQGEALKLPISIASFQNSSSVPNGRAVGDKLSIFNDIVFNSGSTSPPSDVPSWENLSPSIDSPFGITIVLLTSLLMLAIIITAIIVVVFRENIVIKSASPLFCILELFGLAVTLSWIYLRVGQPSQATCRMGLLLVVVGLSINLSALVVKNYRIYRIFNSVSVINHAVSNRYLLRVVSIPVVISIIPCLVRCFYRYLVPTMIRTNDNEYWVTCSHSDTSTFWDIIVGAMPIIINIFGIYLAFKTRNVTRLWNEARSIAITIYLVSFFVIIIIIVQSFPLSLYKVTYHVTIVCVLLASLIEYIILFYPKLRNLFLQRRGLHVAAGRDDDGMDSILGGVSATLGGATGGGGGGNGARLSAATLLDGGGEGGKGGRFGERRFGSAADLLGSGNGGGGGGGGGSAQGSISSVDMQQQQLQQQLQQGHNISDLVSSYPFGQLNSDGAALPMVSPINQSTMYEPSSTLVNRGGRKAGTGGGDQESEIDAVKLPDAHRASGRSTGVNGGGGAATAAAKAAAGAVAGSGGVIPPAKGYDTFVRDRTADIRNSRDAQPIDLHDALMVSSNNHRRPNGGLLSVSGGGGGGGGQDMSMYDFLGTRSAGASDRDPYSRNSSVVEYDALGMINRLRTGNRSPKLYPLQTNYASSNAGPYGLQSSRHSLKERRTDSYTVTAPVQRQRWYVMRFLAQWRMSKIIFVPYSKLLVIVDLETEKSESLIVHTIEKGYSASDYWTTTEEAQHINTTIYPTDGFIALAPLHGGAQLPPLKPHHLSPHQQHQQQGGRSTLSPLAHPSALPGADMVTGRGQGHVKPALASNQVHPNILATPLSLNPNTNNSGMNQEPRPSLTGLTGPELSYQMSDDTVLAPLDDGLLMSSLSSVAAVQPTATSAGETMSPLHNNLAENGTGGSGSGNTTIVGSVGGGVGSAATNANRVAIAPAGTIGGAVTGAGSGSGPGSGVEGDVEEGGSSGSFRRRIGSISGLNSSVRRMSQFLGFPARNSLDPSNSAMGVAGGEEGGSADVDDTQLATNGIEQGIISEHIIRVISIHNEVWRVQLPDPDTMDRWIEIGQQIKDENWISRPLMMKESLGDSGGSKSGGTKMKRGSSSSGDGSGARVGRGGGGGGDGGGGVNESSLEDKYEFAQRPPRRPGQQMMQQRSSSFHPLQPMPTTMTSTSLGAGPHFGHQHLLHQVQPTFATSSSSADNSPLKRYNPMRFDSDMTETSCVTNSSQDTERKQIRERAARINQEMRATTRYVPPLFRGLLKQQQQPQSATSSPRLSATDGSFLEPPGSGSPRPNSLGRRFRNIPSSLSMAPLSVAAQKRFGVIRQNSSRLGGDQQQQGPLSAPPITPSSRHRLSESFLPAPASPSSPVTATTTQEVSGTGGHRSSEETSIHDILAETNVSYDKGQHAVYEDPLPGHEHRGYRHFNTLQYNYDAHRNNNSKSSSTTTAATAAAAAAAAASAAAITNARRKKILMRQQRRRSGGTVGSVGTGAGFNQDDDDEDLDLDLELELDFEHLENNHHRVAAAKSSPESPQWHLTSVELAKMEAENLKRNSLASGGGSDGLGLMPGGDGVGRGVDDIRSTGSGGSGTSARTAHTTSAPTHFNFATTTTTTTSSSAPASTSPTPKTLTPTTGGLSGNLIRPPIGGTRFARFSPGVPAVSFSNVMMTSTTRPDQEEFPWQQQVSTPVTTPVIIYSPPPPEPGDDDYQSPEHEQVNAHPRNDDVVAVVPPTPAVSGENETTTAARAEAETKAEAEYEAPLLERFQSLSPAIMHLPPPAIEPFDSHGSSETVVASELSTLPPGIMNPPRPQTLGIRAPSQTFSPRSQGQQQQQQQQQQPRTEYTNSVRVPL</sequence>
<dbReference type="SUPFAM" id="SSF53822">
    <property type="entry name" value="Periplasmic binding protein-like I"/>
    <property type="match status" value="1"/>
</dbReference>
<feature type="compositionally biased region" description="Gly residues" evidence="9">
    <location>
        <begin position="1668"/>
        <end position="1688"/>
    </location>
</feature>
<keyword evidence="13" id="KW-1185">Reference proteome</keyword>
<evidence type="ECO:0000256" key="10">
    <source>
        <dbReference type="SAM" id="Phobius"/>
    </source>
</evidence>
<feature type="compositionally biased region" description="Low complexity" evidence="9">
    <location>
        <begin position="56"/>
        <end position="74"/>
    </location>
</feature>
<dbReference type="GO" id="GO:0038039">
    <property type="term" value="C:G protein-coupled receptor heterodimeric complex"/>
    <property type="evidence" value="ECO:0007669"/>
    <property type="project" value="TreeGrafter"/>
</dbReference>
<protein>
    <recommendedName>
        <fullName evidence="11">G-protein coupled receptors family 3 profile domain-containing protein</fullName>
    </recommendedName>
</protein>
<evidence type="ECO:0000256" key="7">
    <source>
        <dbReference type="ARBA" id="ARBA00023180"/>
    </source>
</evidence>
<feature type="region of interest" description="Disordered" evidence="9">
    <location>
        <begin position="1889"/>
        <end position="1949"/>
    </location>
</feature>
<feature type="transmembrane region" description="Helical" evidence="10">
    <location>
        <begin position="698"/>
        <end position="719"/>
    </location>
</feature>
<feature type="compositionally biased region" description="Low complexity" evidence="9">
    <location>
        <begin position="2386"/>
        <end position="2397"/>
    </location>
</feature>
<feature type="compositionally biased region" description="Low complexity" evidence="9">
    <location>
        <begin position="2167"/>
        <end position="2193"/>
    </location>
</feature>
<feature type="compositionally biased region" description="Polar residues" evidence="9">
    <location>
        <begin position="2345"/>
        <end position="2357"/>
    </location>
</feature>
<feature type="compositionally biased region" description="Polar residues" evidence="9">
    <location>
        <begin position="2398"/>
        <end position="2410"/>
    </location>
</feature>
<dbReference type="CDD" id="cd15047">
    <property type="entry name" value="7tmC_GABA-B-like"/>
    <property type="match status" value="1"/>
</dbReference>
<dbReference type="InterPro" id="IPR002455">
    <property type="entry name" value="GPCR3_GABA-B"/>
</dbReference>
<name>A0A197K6P5_9FUNG</name>
<feature type="region of interest" description="Disordered" evidence="9">
    <location>
        <begin position="1322"/>
        <end position="1367"/>
    </location>
</feature>
<feature type="region of interest" description="Disordered" evidence="9">
    <location>
        <begin position="1"/>
        <end position="83"/>
    </location>
</feature>
<feature type="compositionally biased region" description="Gly residues" evidence="9">
    <location>
        <begin position="2117"/>
        <end position="2135"/>
    </location>
</feature>
<feature type="region of interest" description="Disordered" evidence="9">
    <location>
        <begin position="2035"/>
        <end position="2060"/>
    </location>
</feature>
<feature type="compositionally biased region" description="Low complexity" evidence="9">
    <location>
        <begin position="2150"/>
        <end position="2160"/>
    </location>
</feature>
<feature type="region of interest" description="Disordered" evidence="9">
    <location>
        <begin position="1383"/>
        <end position="1410"/>
    </location>
</feature>
<keyword evidence="3 10" id="KW-1133">Transmembrane helix</keyword>